<proteinExistence type="predicted"/>
<dbReference type="Proteomes" id="UP000886998">
    <property type="component" value="Unassembled WGS sequence"/>
</dbReference>
<comment type="caution">
    <text evidence="2">The sequence shown here is derived from an EMBL/GenBank/DDBJ whole genome shotgun (WGS) entry which is preliminary data.</text>
</comment>
<organism evidence="2 3">
    <name type="scientific">Trichonephila inaurata madagascariensis</name>
    <dbReference type="NCBI Taxonomy" id="2747483"/>
    <lineage>
        <taxon>Eukaryota</taxon>
        <taxon>Metazoa</taxon>
        <taxon>Ecdysozoa</taxon>
        <taxon>Arthropoda</taxon>
        <taxon>Chelicerata</taxon>
        <taxon>Arachnida</taxon>
        <taxon>Araneae</taxon>
        <taxon>Araneomorphae</taxon>
        <taxon>Entelegynae</taxon>
        <taxon>Araneoidea</taxon>
        <taxon>Nephilidae</taxon>
        <taxon>Trichonephila</taxon>
        <taxon>Trichonephila inaurata</taxon>
    </lineage>
</organism>
<name>A0A8X7C4N0_9ARAC</name>
<evidence type="ECO:0000313" key="2">
    <source>
        <dbReference type="EMBL" id="GFY53492.1"/>
    </source>
</evidence>
<sequence>MAHLSRNPRSGDRKTSPQLQSKQQVITYLLFLSSRSCCVLSSSSTPKNLLRSFAPSAPTQESHYKNSNRKSKIEIHEEYFFSRFFHRIVISDTLLFHRTCILSGNIRELTRAGSVTGFACLLDEA</sequence>
<dbReference type="AlphaFoldDB" id="A0A8X7C4N0"/>
<evidence type="ECO:0000256" key="1">
    <source>
        <dbReference type="SAM" id="MobiDB-lite"/>
    </source>
</evidence>
<keyword evidence="3" id="KW-1185">Reference proteome</keyword>
<feature type="region of interest" description="Disordered" evidence="1">
    <location>
        <begin position="1"/>
        <end position="20"/>
    </location>
</feature>
<accession>A0A8X7C4N0</accession>
<protein>
    <submittedName>
        <fullName evidence="2">Uncharacterized protein</fullName>
    </submittedName>
</protein>
<dbReference type="EMBL" id="BMAV01009299">
    <property type="protein sequence ID" value="GFY53492.1"/>
    <property type="molecule type" value="Genomic_DNA"/>
</dbReference>
<gene>
    <name evidence="2" type="ORF">TNIN_454851</name>
</gene>
<evidence type="ECO:0000313" key="3">
    <source>
        <dbReference type="Proteomes" id="UP000886998"/>
    </source>
</evidence>
<reference evidence="2" key="1">
    <citation type="submission" date="2020-08" db="EMBL/GenBank/DDBJ databases">
        <title>Multicomponent nature underlies the extraordinary mechanical properties of spider dragline silk.</title>
        <authorList>
            <person name="Kono N."/>
            <person name="Nakamura H."/>
            <person name="Mori M."/>
            <person name="Yoshida Y."/>
            <person name="Ohtoshi R."/>
            <person name="Malay A.D."/>
            <person name="Moran D.A.P."/>
            <person name="Tomita M."/>
            <person name="Numata K."/>
            <person name="Arakawa K."/>
        </authorList>
    </citation>
    <scope>NUCLEOTIDE SEQUENCE</scope>
</reference>